<proteinExistence type="inferred from homology"/>
<dbReference type="Gene3D" id="1.10.1330.10">
    <property type="entry name" value="Dockerin domain"/>
    <property type="match status" value="1"/>
</dbReference>
<dbReference type="Pfam" id="PF07554">
    <property type="entry name" value="FIVAR"/>
    <property type="match status" value="4"/>
</dbReference>
<evidence type="ECO:0000256" key="7">
    <source>
        <dbReference type="SAM" id="Coils"/>
    </source>
</evidence>
<protein>
    <recommendedName>
        <fullName evidence="3 6">Arabinogalactan endo-beta-1,4-galactanase</fullName>
        <ecNumber evidence="3 6">3.2.1.89</ecNumber>
    </recommendedName>
</protein>
<keyword evidence="6" id="KW-0732">Signal</keyword>
<keyword evidence="4 6" id="KW-0378">Hydrolase</keyword>
<dbReference type="EC" id="3.2.1.89" evidence="3 6"/>
<sequence length="2396" mass="257789">MKQLKKKRMLAMTLATAMTAQTFGAGSLPVMAETVGSSQDSYGTNMDFEAGTEGWTTEGDVTVEESNVRQGSKCIRMGKDSKISLLVGDIPQGSYTLTAWVRGVKSSNSAELVVRGTGAPDAVALVDTYLDGDKSVWQQMAHRNVLVYNGQAQIDISAGNSTELYIDQLELTLDSQDENGLSNWGFEDGLTEWSSAGTAEVVTDSADTGKQAIRLAAGSQVEQKVAVEPNTKYALTVRAKVDKQDTFATTKYTDEMERPIGELVDRTSLGDRLNLGVKAADGTVLRQVPSGTEDYSLVTLTFTTGANDSEVTVYANTICDEAYKESVTVWSDYETHLADDWQGNGEDFAYVDNFDLFAFKDQNYIRGADVSFLPLIEDNGGKYFANGVQQDCLRILSNHGVNSLISMVFVHAGNKIYNPDDGLKQIFQDYNIGPDGQPYPYFMQEGYFDKEHLVAVGKRGADLGLSYMPGFQYSDAWISAGKANTPLEWLNVDYEGNLSNSDLDHMKTNVYNYVYDTLTAMRDGGVDIIGVKHGNEQNQGIIWPVGKGSKSKGHAELVAASYEAAEDVLGGVPGFIHTNNGYSPADANSFFGNLLDMGAKMDGAAFSLYGGRGIDNILNMASNSLTNERLKYRDYVNVETGFSFTRYRPTWNAEGSAMGQSSYYRTSGNGQYNWLLDYMQAPFDIPNPHNQLRGFYYWETDWTPTPGAGSSYHESVSVSGRTMFNNGDTGIVEMGSSQPGKAGDMMDSMYAYLMRGCVKEKAASTLSPLRGYGEYTVEAGQVSEISLEQSEIDLMPGDTQRLKVNLAPADKVLTDGAVSYSTSDASVAEVTEKGFVRGVAAGTATVTAEVNGLAASVNVTVGEPKEAAKDDLTLKLGRDSTIDKTPVSDGEEITVQVLSKLQLAAKLPDEVTDKVVIYTSSDPEVASFFGETWQTPRGYMRQQSDKTENVQLNVKKKGTTTITAATQDGKSSLSFTLKAEKVDAGKITLDQTEVTMSNGRKLQLKAALEPEDTTLSKILWESDNPETAAVDKNGLVTAVSVGDAEIRAVSDDNPDVSAVCKVHVVPVMAEGVVLDKETATLQIGHSKTLKALVMPEDTFNKKLTWTSENESVVSVDENGVITGEQIGGPVKVTVTTEDGGFTAECQVTVQEEAVPVTGVSLDQGSYRFASDYFSDTKPLEEIPTVRFSASVEPDMATEEDVVWSSDTPEVAVVNEYGIVTPVSSGVASITAATVDGNHTASAMVYVPAVSESFDNRETGSGWDMTVGSVGGGALGSGVNETDDGKVLQIAGGGSGGRSTQHRFSPEITSDKIILDFDYNVGTSTASNGNYLAVTDSSNHVYLAIQTNKNTELVYSAGEELVNNQPLVNGTVIGQGFDKENTWYHMDIELDMKANMSRFTVTSLDDPSVTATQEAAFGEGIQYNNDLGSIQFMGTRNRDAGNLDWNPALDNFNVYAAGISPRSVVVDTKSVRLLPVKDTLKIQHQLNAKVLPESADQGIVWSSSDETVATVDENGLVKAAKICDNLSDIKNGTCVITAASTADKSILAEVEVEVTNTPNAVERWSISDEKGNEIPFGDEADAIKLQTGDKKKLNVIVSGGDGESDIAGISWTSDDADVVAVDAATGELRAKKAGTAALTVEVSFYSGTPLTLKVNCQVDGEELADTGALEEAVKAGEMAMEYPEDCYTEESLKAYKDALSKARETLETARSERWQAEKQGEIDKITEDLDQAVQGLAIRDNIPAESIILGGGDNPLSINKKTTLKAELKPAYATETLTWTSSNPEVAAVDESGVVTPLSEGTATIRAEASSGASAEKKITVTKDLTSWFQDNGVTISSVGTGSKYKDTTPFINARTSSIVDAWSTGSNTNMGSLTVDFKTRTSLESLTTSFWQQMKYKVETSDDGITWNMTMDHSGEFAGAIGNEVFTEAFPENTSARFVRVTTLGVKTSTDWVGISIMRVDGAFEPEAQRTLDSLELTSGPDKTVYDHGEELDLTGLTLTAGYDNGDSRVLKAQEYRIEGYDSSLLGNQTVTVAYTEGDVTLKCEFEVTVRMPVTTTRLEKAIAFAEGLKAQQEAEQGFTEASWADVEAALAEASAVLADENVSQEEIDGAALTLIGVCSALVEKIPKVGLKTAIDEAEKVLADEEALAGYTEESVENVRLALTNAQTVYEDETAEQEAVNTALKSLMDAVTSLLRIDNSRLDALIQKAEEILTDADSYTSGSVDALQKALEEAKAVAGNKNATEEEINAAYDKLFDALISMAKRGNKAELEVALAKANEILAQRNRYVASTVSDLEAATAEAQTVYDNIDATQKEINGAVETLVPVIMKARLLGDVNMNGIVESDDAAEILKYTAELQELTEEQVETGDVNRDGEADATDSAVILQYTAEKISEF</sequence>
<dbReference type="PROSITE" id="PS50022">
    <property type="entry name" value="FA58C_3"/>
    <property type="match status" value="1"/>
</dbReference>
<dbReference type="Pfam" id="PF00404">
    <property type="entry name" value="Dockerin_1"/>
    <property type="match status" value="1"/>
</dbReference>
<dbReference type="PROSITE" id="PS51766">
    <property type="entry name" value="DOCKERIN"/>
    <property type="match status" value="1"/>
</dbReference>
<dbReference type="SUPFAM" id="SSF49373">
    <property type="entry name" value="Invasin/intimin cell-adhesion fragments"/>
    <property type="match status" value="6"/>
</dbReference>
<accession>A0ABQ0C185</accession>
<dbReference type="SMART" id="SM00635">
    <property type="entry name" value="BID_2"/>
    <property type="match status" value="8"/>
</dbReference>
<dbReference type="InterPro" id="IPR008979">
    <property type="entry name" value="Galactose-bd-like_sf"/>
</dbReference>
<reference evidence="10 11" key="1">
    <citation type="submission" date="2024-04" db="EMBL/GenBank/DDBJ databases">
        <title>Defined microbial consortia suppress multidrug-resistant proinflammatory Enterobacteriaceae via ecological control.</title>
        <authorList>
            <person name="Furuichi M."/>
            <person name="Kawaguchi T."/>
            <person name="Pust M."/>
            <person name="Yasuma K."/>
            <person name="Plichta D."/>
            <person name="Hasegawa N."/>
            <person name="Ohya T."/>
            <person name="Bhattarai S."/>
            <person name="Sasajima S."/>
            <person name="Aoto Y."/>
            <person name="Tuganbaev T."/>
            <person name="Yaginuma M."/>
            <person name="Ueda M."/>
            <person name="Okahashi N."/>
            <person name="Amafuji K."/>
            <person name="Kiridooshi Y."/>
            <person name="Sugita K."/>
            <person name="Strazar M."/>
            <person name="Skelly A."/>
            <person name="Suda W."/>
            <person name="Hattori M."/>
            <person name="Nakamoto N."/>
            <person name="Caballero S."/>
            <person name="Norman J."/>
            <person name="Olle B."/>
            <person name="Tanoue T."/>
            <person name="Arita M."/>
            <person name="Bucci V."/>
            <person name="Atarashi K."/>
            <person name="Xavier R."/>
            <person name="Honda K."/>
        </authorList>
    </citation>
    <scope>NUCLEOTIDE SEQUENCE [LARGE SCALE GENOMIC DNA]</scope>
    <source>
        <strain evidence="11">k34-0107-D12</strain>
    </source>
</reference>
<dbReference type="Pfam" id="PF04862">
    <property type="entry name" value="DUF642"/>
    <property type="match status" value="1"/>
</dbReference>
<comment type="similarity">
    <text evidence="2 6">Belongs to the glycosyl hydrolase 53 family.</text>
</comment>
<evidence type="ECO:0000313" key="10">
    <source>
        <dbReference type="EMBL" id="GAA6502557.1"/>
    </source>
</evidence>
<evidence type="ECO:0000256" key="6">
    <source>
        <dbReference type="RuleBase" id="RU361192"/>
    </source>
</evidence>
<feature type="domain" description="F5/8 type C" evidence="8">
    <location>
        <begin position="1813"/>
        <end position="1965"/>
    </location>
</feature>
<evidence type="ECO:0000256" key="4">
    <source>
        <dbReference type="ARBA" id="ARBA00022801"/>
    </source>
</evidence>
<evidence type="ECO:0000256" key="5">
    <source>
        <dbReference type="ARBA" id="ARBA00023295"/>
    </source>
</evidence>
<dbReference type="Pfam" id="PF00754">
    <property type="entry name" value="F5_F8_type_C"/>
    <property type="match status" value="1"/>
</dbReference>
<dbReference type="Gene3D" id="3.20.20.80">
    <property type="entry name" value="Glycosidases"/>
    <property type="match status" value="1"/>
</dbReference>
<keyword evidence="11" id="KW-1185">Reference proteome</keyword>
<feature type="domain" description="Dockerin" evidence="9">
    <location>
        <begin position="2330"/>
        <end position="2396"/>
    </location>
</feature>
<gene>
    <name evidence="10" type="ORF">K340107D12_53730</name>
</gene>
<evidence type="ECO:0000256" key="2">
    <source>
        <dbReference type="ARBA" id="ARBA00010687"/>
    </source>
</evidence>
<comment type="caution">
    <text evidence="10">The sequence shown here is derived from an EMBL/GenBank/DDBJ whole genome shotgun (WGS) entry which is preliminary data.</text>
</comment>
<dbReference type="Pfam" id="PF02368">
    <property type="entry name" value="Big_2"/>
    <property type="match status" value="6"/>
</dbReference>
<name>A0ABQ0C185_9FIRM</name>
<dbReference type="SUPFAM" id="SSF49785">
    <property type="entry name" value="Galactose-binding domain-like"/>
    <property type="match status" value="1"/>
</dbReference>
<organism evidence="10 11">
    <name type="scientific">Blautia parvula</name>
    <dbReference type="NCBI Taxonomy" id="2877527"/>
    <lineage>
        <taxon>Bacteria</taxon>
        <taxon>Bacillati</taxon>
        <taxon>Bacillota</taxon>
        <taxon>Clostridia</taxon>
        <taxon>Lachnospirales</taxon>
        <taxon>Lachnospiraceae</taxon>
        <taxon>Blautia</taxon>
    </lineage>
</organism>
<evidence type="ECO:0000313" key="11">
    <source>
        <dbReference type="Proteomes" id="UP001600941"/>
    </source>
</evidence>
<dbReference type="Gene3D" id="1.20.1270.70">
    <property type="entry name" value="Designed single chain three-helix bundle"/>
    <property type="match status" value="1"/>
</dbReference>
<feature type="signal peptide" evidence="6">
    <location>
        <begin position="1"/>
        <end position="32"/>
    </location>
</feature>
<dbReference type="InterPro" id="IPR008964">
    <property type="entry name" value="Invasin/intimin_cell_adhesion"/>
</dbReference>
<dbReference type="InterPro" id="IPR017853">
    <property type="entry name" value="GH"/>
</dbReference>
<keyword evidence="7" id="KW-0175">Coiled coil</keyword>
<dbReference type="Gene3D" id="1.20.1270.90">
    <property type="entry name" value="AF1782-like"/>
    <property type="match status" value="4"/>
</dbReference>
<keyword evidence="5 6" id="KW-0326">Glycosidase</keyword>
<feature type="coiled-coil region" evidence="7">
    <location>
        <begin position="1691"/>
        <end position="1718"/>
    </location>
</feature>
<evidence type="ECO:0000256" key="3">
    <source>
        <dbReference type="ARBA" id="ARBA00012556"/>
    </source>
</evidence>
<dbReference type="EMBL" id="BAABZQ010000001">
    <property type="protein sequence ID" value="GAA6502557.1"/>
    <property type="molecule type" value="Genomic_DNA"/>
</dbReference>
<dbReference type="SUPFAM" id="SSF51445">
    <property type="entry name" value="(Trans)glycosidases"/>
    <property type="match status" value="1"/>
</dbReference>
<evidence type="ECO:0000259" key="8">
    <source>
        <dbReference type="PROSITE" id="PS50022"/>
    </source>
</evidence>
<dbReference type="InterPro" id="IPR003343">
    <property type="entry name" value="Big_2"/>
</dbReference>
<dbReference type="Pfam" id="PF07523">
    <property type="entry name" value="Big_3"/>
    <property type="match status" value="1"/>
</dbReference>
<dbReference type="InterPro" id="IPR002105">
    <property type="entry name" value="Dockerin_1_rpt"/>
</dbReference>
<dbReference type="PANTHER" id="PTHR34983:SF1">
    <property type="entry name" value="ARABINOGALACTAN ENDO-BETA-1,4-GALACTANASE A"/>
    <property type="match status" value="1"/>
</dbReference>
<dbReference type="Gene3D" id="2.60.120.260">
    <property type="entry name" value="Galactose-binding domain-like"/>
    <property type="match status" value="3"/>
</dbReference>
<dbReference type="InterPro" id="IPR000421">
    <property type="entry name" value="FA58C"/>
</dbReference>
<evidence type="ECO:0000259" key="9">
    <source>
        <dbReference type="PROSITE" id="PS51766"/>
    </source>
</evidence>
<dbReference type="SUPFAM" id="SSF63446">
    <property type="entry name" value="Type I dockerin domain"/>
    <property type="match status" value="1"/>
</dbReference>
<dbReference type="InterPro" id="IPR006946">
    <property type="entry name" value="DGR2-like_dom"/>
</dbReference>
<dbReference type="Pfam" id="PF07745">
    <property type="entry name" value="Glyco_hydro_53"/>
    <property type="match status" value="1"/>
</dbReference>
<feature type="chain" id="PRO_5045006965" description="Arabinogalactan endo-beta-1,4-galactanase" evidence="6">
    <location>
        <begin position="33"/>
        <end position="2396"/>
    </location>
</feature>
<comment type="catalytic activity">
    <reaction evidence="1 6">
        <text>The enzyme specifically hydrolyzes (1-&gt;4)-beta-D-galactosidic linkages in type I arabinogalactans.</text>
        <dbReference type="EC" id="3.2.1.89"/>
    </reaction>
</comment>
<dbReference type="InterPro" id="IPR036439">
    <property type="entry name" value="Dockerin_dom_sf"/>
</dbReference>
<dbReference type="PANTHER" id="PTHR34983">
    <property type="entry name" value="ARABINOGALACTAN ENDO-BETA-1,4-GALACTANASE A"/>
    <property type="match status" value="1"/>
</dbReference>
<dbReference type="RefSeq" id="WP_227210964.1">
    <property type="nucleotide sequence ID" value="NZ_BAABZQ010000001.1"/>
</dbReference>
<dbReference type="Proteomes" id="UP001600941">
    <property type="component" value="Unassembled WGS sequence"/>
</dbReference>
<dbReference type="InterPro" id="IPR011683">
    <property type="entry name" value="Glyco_hydro_53"/>
</dbReference>
<dbReference type="InterPro" id="IPR016134">
    <property type="entry name" value="Dockerin_dom"/>
</dbReference>
<evidence type="ECO:0000256" key="1">
    <source>
        <dbReference type="ARBA" id="ARBA00001695"/>
    </source>
</evidence>
<dbReference type="Gene3D" id="2.60.40.1080">
    <property type="match status" value="8"/>
</dbReference>
<dbReference type="CDD" id="cd14256">
    <property type="entry name" value="Dockerin_I"/>
    <property type="match status" value="1"/>
</dbReference>
<dbReference type="InterPro" id="IPR022038">
    <property type="entry name" value="Ig-like_bact"/>
</dbReference>
<dbReference type="Gene3D" id="2.60.40.3630">
    <property type="match status" value="1"/>
</dbReference>